<keyword evidence="3" id="KW-0597">Phosphoprotein</keyword>
<dbReference type="FunFam" id="3.30.565.10:FF:000006">
    <property type="entry name" value="Sensor histidine kinase WalK"/>
    <property type="match status" value="1"/>
</dbReference>
<proteinExistence type="predicted"/>
<evidence type="ECO:0000256" key="1">
    <source>
        <dbReference type="ARBA" id="ARBA00000085"/>
    </source>
</evidence>
<dbReference type="GO" id="GO:0005886">
    <property type="term" value="C:plasma membrane"/>
    <property type="evidence" value="ECO:0007669"/>
    <property type="project" value="TreeGrafter"/>
</dbReference>
<feature type="transmembrane region" description="Helical" evidence="6">
    <location>
        <begin position="48"/>
        <end position="72"/>
    </location>
</feature>
<dbReference type="SUPFAM" id="SSF47384">
    <property type="entry name" value="Homodimeric domain of signal transducing histidine kinase"/>
    <property type="match status" value="1"/>
</dbReference>
<keyword evidence="6" id="KW-1133">Transmembrane helix</keyword>
<evidence type="ECO:0000256" key="4">
    <source>
        <dbReference type="ARBA" id="ARBA00022679"/>
    </source>
</evidence>
<dbReference type="InterPro" id="IPR004358">
    <property type="entry name" value="Sig_transdc_His_kin-like_C"/>
</dbReference>
<dbReference type="CDD" id="cd00082">
    <property type="entry name" value="HisKA"/>
    <property type="match status" value="1"/>
</dbReference>
<dbReference type="InterPro" id="IPR003594">
    <property type="entry name" value="HATPase_dom"/>
</dbReference>
<dbReference type="SMART" id="SM00388">
    <property type="entry name" value="HisKA"/>
    <property type="match status" value="1"/>
</dbReference>
<dbReference type="GO" id="GO:0000155">
    <property type="term" value="F:phosphorelay sensor kinase activity"/>
    <property type="evidence" value="ECO:0007669"/>
    <property type="project" value="InterPro"/>
</dbReference>
<dbReference type="Gene3D" id="3.30.565.10">
    <property type="entry name" value="Histidine kinase-like ATPase, C-terminal domain"/>
    <property type="match status" value="1"/>
</dbReference>
<dbReference type="PANTHER" id="PTHR43047:SF72">
    <property type="entry name" value="OSMOSENSING HISTIDINE PROTEIN KINASE SLN1"/>
    <property type="match status" value="1"/>
</dbReference>
<feature type="transmembrane region" description="Helical" evidence="6">
    <location>
        <begin position="7"/>
        <end position="28"/>
    </location>
</feature>
<dbReference type="PRINTS" id="PR00344">
    <property type="entry name" value="BCTRLSENSOR"/>
</dbReference>
<dbReference type="AlphaFoldDB" id="A0A7S2TLC9"/>
<feature type="transmembrane region" description="Helical" evidence="6">
    <location>
        <begin position="222"/>
        <end position="242"/>
    </location>
</feature>
<dbReference type="InterPro" id="IPR036890">
    <property type="entry name" value="HATPase_C_sf"/>
</dbReference>
<keyword evidence="5" id="KW-0418">Kinase</keyword>
<evidence type="ECO:0000259" key="7">
    <source>
        <dbReference type="PROSITE" id="PS50109"/>
    </source>
</evidence>
<dbReference type="GO" id="GO:0009927">
    <property type="term" value="F:histidine phosphotransfer kinase activity"/>
    <property type="evidence" value="ECO:0007669"/>
    <property type="project" value="TreeGrafter"/>
</dbReference>
<evidence type="ECO:0000313" key="8">
    <source>
        <dbReference type="EMBL" id="CAD9753717.1"/>
    </source>
</evidence>
<evidence type="ECO:0000256" key="2">
    <source>
        <dbReference type="ARBA" id="ARBA00012438"/>
    </source>
</evidence>
<dbReference type="SMART" id="SM00387">
    <property type="entry name" value="HATPase_c"/>
    <property type="match status" value="1"/>
</dbReference>
<dbReference type="InterPro" id="IPR036097">
    <property type="entry name" value="HisK_dim/P_sf"/>
</dbReference>
<dbReference type="EC" id="2.7.13.3" evidence="2"/>
<dbReference type="Pfam" id="PF02518">
    <property type="entry name" value="HATPase_c"/>
    <property type="match status" value="1"/>
</dbReference>
<dbReference type="SUPFAM" id="SSF55874">
    <property type="entry name" value="ATPase domain of HSP90 chaperone/DNA topoisomerase II/histidine kinase"/>
    <property type="match status" value="1"/>
</dbReference>
<evidence type="ECO:0000256" key="3">
    <source>
        <dbReference type="ARBA" id="ARBA00022553"/>
    </source>
</evidence>
<dbReference type="PANTHER" id="PTHR43047">
    <property type="entry name" value="TWO-COMPONENT HISTIDINE PROTEIN KINASE"/>
    <property type="match status" value="1"/>
</dbReference>
<reference evidence="8" key="1">
    <citation type="submission" date="2021-01" db="EMBL/GenBank/DDBJ databases">
        <authorList>
            <person name="Corre E."/>
            <person name="Pelletier E."/>
            <person name="Niang G."/>
            <person name="Scheremetjew M."/>
            <person name="Finn R."/>
            <person name="Kale V."/>
            <person name="Holt S."/>
            <person name="Cochrane G."/>
            <person name="Meng A."/>
            <person name="Brown T."/>
            <person name="Cohen L."/>
        </authorList>
    </citation>
    <scope>NUCLEOTIDE SEQUENCE</scope>
    <source>
        <strain evidence="8">CCMP622</strain>
    </source>
</reference>
<dbReference type="InterPro" id="IPR005467">
    <property type="entry name" value="His_kinase_dom"/>
</dbReference>
<dbReference type="EMBL" id="HBHP01007754">
    <property type="protein sequence ID" value="CAD9753717.1"/>
    <property type="molecule type" value="Transcribed_RNA"/>
</dbReference>
<sequence length="570" mass="63078">MKKNACTGFVVSVYILTYIFGLIISPYLSPHPEFKIEEAPIFRTTCYMVFGICLTMFFDAAAHYLMLYFSVMDSRGFFVPSQDGNVVIMTIYGLTGMTHIMMAAETTPCFINYFGRAMHLGRVAEWTSIVYYVVQISSKLNESCSEAESVQRGLIQLFSVLAGTFAMIITDPTLFCILIAASHVLFFDIFRDFAVPWGFSSPSKGGKEESYAHQQAQATAKIMAMANAVIFTLYTIVFWQGACHMISDEIEMTAYSVLDMLVKGTFTTLVIKARVATSVQTEHEQTVQVRQKLHNFVHYALHELRVPLNTMSMATEELKSCVQPTTPEAKAQRSAIDLLESMQVVVSGLLSDVCDFQSIAAGGLRLEEAPIFLPNLVGSVIDELQPIAKAKSLTVHQQWEGNLSSSAHIIGDRFKLEQVLRNLVENATKFSPDGNSIIVRTSEVDEATLKIDVVDHGVGISAEDQKRLFKPFSQIDPGKLQNGRGTGLGLYISREIVRAHKGTMSLDSKLGSGSTFSFTLPRTSGPEEIQKGAKEKQREVQGACVSYWCVDDSNVSERDRHDRPASSSIA</sequence>
<accession>A0A7S2TLC9</accession>
<feature type="transmembrane region" description="Helical" evidence="6">
    <location>
        <begin position="155"/>
        <end position="181"/>
    </location>
</feature>
<dbReference type="InterPro" id="IPR003661">
    <property type="entry name" value="HisK_dim/P_dom"/>
</dbReference>
<name>A0A7S2TLC9_9EUKA</name>
<keyword evidence="4" id="KW-0808">Transferase</keyword>
<organism evidence="8">
    <name type="scientific">Lotharella oceanica</name>
    <dbReference type="NCBI Taxonomy" id="641309"/>
    <lineage>
        <taxon>Eukaryota</taxon>
        <taxon>Sar</taxon>
        <taxon>Rhizaria</taxon>
        <taxon>Cercozoa</taxon>
        <taxon>Chlorarachniophyceae</taxon>
        <taxon>Lotharella</taxon>
    </lineage>
</organism>
<dbReference type="CDD" id="cd16922">
    <property type="entry name" value="HATPase_EvgS-ArcB-TorS-like"/>
    <property type="match status" value="1"/>
</dbReference>
<feature type="transmembrane region" description="Helical" evidence="6">
    <location>
        <begin position="84"/>
        <end position="104"/>
    </location>
</feature>
<dbReference type="Gene3D" id="1.10.287.130">
    <property type="match status" value="1"/>
</dbReference>
<gene>
    <name evidence="8" type="ORF">LSP00402_LOCUS4828</name>
</gene>
<dbReference type="PROSITE" id="PS50109">
    <property type="entry name" value="HIS_KIN"/>
    <property type="match status" value="1"/>
</dbReference>
<keyword evidence="6" id="KW-0812">Transmembrane</keyword>
<evidence type="ECO:0000256" key="6">
    <source>
        <dbReference type="SAM" id="Phobius"/>
    </source>
</evidence>
<keyword evidence="6" id="KW-0472">Membrane</keyword>
<evidence type="ECO:0000256" key="5">
    <source>
        <dbReference type="ARBA" id="ARBA00022777"/>
    </source>
</evidence>
<feature type="domain" description="Histidine kinase" evidence="7">
    <location>
        <begin position="299"/>
        <end position="524"/>
    </location>
</feature>
<protein>
    <recommendedName>
        <fullName evidence="2">histidine kinase</fullName>
        <ecNumber evidence="2">2.7.13.3</ecNumber>
    </recommendedName>
</protein>
<dbReference type="Gene3D" id="1.20.1070.10">
    <property type="entry name" value="Rhodopsin 7-helix transmembrane proteins"/>
    <property type="match status" value="1"/>
</dbReference>
<comment type="catalytic activity">
    <reaction evidence="1">
        <text>ATP + protein L-histidine = ADP + protein N-phospho-L-histidine.</text>
        <dbReference type="EC" id="2.7.13.3"/>
    </reaction>
</comment>